<evidence type="ECO:0000256" key="3">
    <source>
        <dbReference type="ARBA" id="ARBA00023015"/>
    </source>
</evidence>
<evidence type="ECO:0000256" key="5">
    <source>
        <dbReference type="ARBA" id="ARBA00023242"/>
    </source>
</evidence>
<keyword evidence="3" id="KW-0805">Transcription regulation</keyword>
<keyword evidence="5" id="KW-0539">Nucleus</keyword>
<dbReference type="CDD" id="cd12148">
    <property type="entry name" value="fungal_TF_MHR"/>
    <property type="match status" value="1"/>
</dbReference>
<evidence type="ECO:0000313" key="6">
    <source>
        <dbReference type="EMBL" id="KAH7121546.1"/>
    </source>
</evidence>
<dbReference type="AlphaFoldDB" id="A0A9P9II86"/>
<dbReference type="InterPro" id="IPR050815">
    <property type="entry name" value="TF_fung"/>
</dbReference>
<reference evidence="6" key="1">
    <citation type="journal article" date="2021" name="Nat. Commun.">
        <title>Genetic determinants of endophytism in the Arabidopsis root mycobiome.</title>
        <authorList>
            <person name="Mesny F."/>
            <person name="Miyauchi S."/>
            <person name="Thiergart T."/>
            <person name="Pickel B."/>
            <person name="Atanasova L."/>
            <person name="Karlsson M."/>
            <person name="Huettel B."/>
            <person name="Barry K.W."/>
            <person name="Haridas S."/>
            <person name="Chen C."/>
            <person name="Bauer D."/>
            <person name="Andreopoulos W."/>
            <person name="Pangilinan J."/>
            <person name="LaButti K."/>
            <person name="Riley R."/>
            <person name="Lipzen A."/>
            <person name="Clum A."/>
            <person name="Drula E."/>
            <person name="Henrissat B."/>
            <person name="Kohler A."/>
            <person name="Grigoriev I.V."/>
            <person name="Martin F.M."/>
            <person name="Hacquard S."/>
        </authorList>
    </citation>
    <scope>NUCLEOTIDE SEQUENCE</scope>
    <source>
        <strain evidence="6">MPI-CAGE-AT-0147</strain>
    </source>
</reference>
<dbReference type="EMBL" id="JAGMUV010000024">
    <property type="protein sequence ID" value="KAH7121546.1"/>
    <property type="molecule type" value="Genomic_DNA"/>
</dbReference>
<evidence type="ECO:0000256" key="4">
    <source>
        <dbReference type="ARBA" id="ARBA00023163"/>
    </source>
</evidence>
<dbReference type="GO" id="GO:0005634">
    <property type="term" value="C:nucleus"/>
    <property type="evidence" value="ECO:0007669"/>
    <property type="project" value="UniProtKB-SubCell"/>
</dbReference>
<name>A0A9P9II86_9HYPO</name>
<proteinExistence type="predicted"/>
<gene>
    <name evidence="6" type="ORF">EDB81DRAFT_847646</name>
</gene>
<dbReference type="Proteomes" id="UP000738349">
    <property type="component" value="Unassembled WGS sequence"/>
</dbReference>
<protein>
    <recommendedName>
        <fullName evidence="8">Transcription factor domain-containing protein</fullName>
    </recommendedName>
</protein>
<accession>A0A9P9II86</accession>
<dbReference type="PANTHER" id="PTHR47338">
    <property type="entry name" value="ZN(II)2CYS6 TRANSCRIPTION FACTOR (EUROFUNG)-RELATED"/>
    <property type="match status" value="1"/>
</dbReference>
<sequence>MRKGSVPGKTSVRRSCERCRQLSAPEPPPEVLDHFVNIYPDKIYFQPLPLFNLKTLRGELPAFPNYLRWLFLTLALRHTEHPFFLGVESEAIEFYTKHSRNATMELSIRGDTNVEVLQSLCLLALCEINAGEPARAWMTIGTASRLEALRLSFASATSHEDSSADAISRCHWSIVTLEKAFTPSLSILMPSRHRPDYPQSPSRPAPLESYIAGKSYCPGLSNDHELGSQDLGVNAHTLQFLTIWGDIVSYLQDIRAGNPHSPWLSTSTHSQLAVRGYELEGSSSHLHLLRNVSFPDRAPSELSANREYWTAWILWEIITHASQCALNNPFIHLVVLRGPTGGSQPRSFLQQTVDHALFNSRWVANLVQMCEDLSFEICDPLIGQAVAATATVPWLFQFARDETVAARAKQNLAKFETLLKQQARAWPHIAHKLKILQTLQSAIDARLQDTASEAATIQIQPELLWELLDPSILAADPNSLLPPSDSPSATIQITTKFIHPITESQEDQPIVSSGMDNFWQTPFEGFQDSFLDEFLSETFLSGTLQQGIFA</sequence>
<dbReference type="OrthoDB" id="2943660at2759"/>
<keyword evidence="2" id="KW-0479">Metal-binding</keyword>
<evidence type="ECO:0000256" key="2">
    <source>
        <dbReference type="ARBA" id="ARBA00022723"/>
    </source>
</evidence>
<organism evidence="6 7">
    <name type="scientific">Dactylonectria macrodidyma</name>
    <dbReference type="NCBI Taxonomy" id="307937"/>
    <lineage>
        <taxon>Eukaryota</taxon>
        <taxon>Fungi</taxon>
        <taxon>Dikarya</taxon>
        <taxon>Ascomycota</taxon>
        <taxon>Pezizomycotina</taxon>
        <taxon>Sordariomycetes</taxon>
        <taxon>Hypocreomycetidae</taxon>
        <taxon>Hypocreales</taxon>
        <taxon>Nectriaceae</taxon>
        <taxon>Dactylonectria</taxon>
    </lineage>
</organism>
<comment type="subcellular location">
    <subcellularLocation>
        <location evidence="1">Nucleus</location>
    </subcellularLocation>
</comment>
<keyword evidence="4" id="KW-0804">Transcription</keyword>
<dbReference type="GO" id="GO:0046872">
    <property type="term" value="F:metal ion binding"/>
    <property type="evidence" value="ECO:0007669"/>
    <property type="project" value="UniProtKB-KW"/>
</dbReference>
<evidence type="ECO:0000313" key="7">
    <source>
        <dbReference type="Proteomes" id="UP000738349"/>
    </source>
</evidence>
<keyword evidence="7" id="KW-1185">Reference proteome</keyword>
<dbReference type="GO" id="GO:0000981">
    <property type="term" value="F:DNA-binding transcription factor activity, RNA polymerase II-specific"/>
    <property type="evidence" value="ECO:0007669"/>
    <property type="project" value="InterPro"/>
</dbReference>
<evidence type="ECO:0008006" key="8">
    <source>
        <dbReference type="Google" id="ProtNLM"/>
    </source>
</evidence>
<evidence type="ECO:0000256" key="1">
    <source>
        <dbReference type="ARBA" id="ARBA00004123"/>
    </source>
</evidence>
<comment type="caution">
    <text evidence="6">The sequence shown here is derived from an EMBL/GenBank/DDBJ whole genome shotgun (WGS) entry which is preliminary data.</text>
</comment>
<dbReference type="PANTHER" id="PTHR47338:SF9">
    <property type="entry name" value="ZN(II)2CYS6 TRANSCRIPTION FACTOR (EUROFUNG)"/>
    <property type="match status" value="1"/>
</dbReference>